<evidence type="ECO:0000256" key="1">
    <source>
        <dbReference type="SAM" id="MobiDB-lite"/>
    </source>
</evidence>
<organism evidence="3 4">
    <name type="scientific">Mytilus coruscus</name>
    <name type="common">Sea mussel</name>
    <dbReference type="NCBI Taxonomy" id="42192"/>
    <lineage>
        <taxon>Eukaryota</taxon>
        <taxon>Metazoa</taxon>
        <taxon>Spiralia</taxon>
        <taxon>Lophotrochozoa</taxon>
        <taxon>Mollusca</taxon>
        <taxon>Bivalvia</taxon>
        <taxon>Autobranchia</taxon>
        <taxon>Pteriomorphia</taxon>
        <taxon>Mytilida</taxon>
        <taxon>Mytiloidea</taxon>
        <taxon>Mytilidae</taxon>
        <taxon>Mytilinae</taxon>
        <taxon>Mytilus</taxon>
    </lineage>
</organism>
<dbReference type="EMBL" id="CACVKT020004984">
    <property type="protein sequence ID" value="CAC5392452.1"/>
    <property type="molecule type" value="Genomic_DNA"/>
</dbReference>
<gene>
    <name evidence="3" type="ORF">MCOR_27386</name>
</gene>
<dbReference type="Proteomes" id="UP000507470">
    <property type="component" value="Unassembled WGS sequence"/>
</dbReference>
<keyword evidence="4" id="KW-1185">Reference proteome</keyword>
<dbReference type="Gene3D" id="3.60.10.10">
    <property type="entry name" value="Endonuclease/exonuclease/phosphatase"/>
    <property type="match status" value="1"/>
</dbReference>
<dbReference type="OrthoDB" id="6198361at2759"/>
<protein>
    <recommendedName>
        <fullName evidence="2">Endonuclease/exonuclease/phosphatase domain-containing protein</fullName>
    </recommendedName>
</protein>
<dbReference type="Gene3D" id="3.30.40.10">
    <property type="entry name" value="Zinc/RING finger domain, C3HC4 (zinc finger)"/>
    <property type="match status" value="1"/>
</dbReference>
<dbReference type="SUPFAM" id="SSF57903">
    <property type="entry name" value="FYVE/PHD zinc finger"/>
    <property type="match status" value="1"/>
</dbReference>
<dbReference type="Pfam" id="PF14529">
    <property type="entry name" value="Exo_endo_phos_2"/>
    <property type="match status" value="1"/>
</dbReference>
<dbReference type="InterPro" id="IPR013083">
    <property type="entry name" value="Znf_RING/FYVE/PHD"/>
</dbReference>
<feature type="region of interest" description="Disordered" evidence="1">
    <location>
        <begin position="222"/>
        <end position="243"/>
    </location>
</feature>
<proteinExistence type="predicted"/>
<name>A0A6J8CA25_MYTCO</name>
<accession>A0A6J8CA25</accession>
<sequence length="582" mass="65680">MSDRQTLFITDNPIVNMSAPVNIVQIETTSTCPICTDIANDNTINCDTCLDWFHYKCESKQNKGGQNPNHSTIHVPNTMMNNSKVPFQTAHNPNTPSFPTQTHFQHVPVHPHTYSQQGHSFTAPIGHVPNMHMQLHPQHIPVNQIYQQGINFAHPGHNSFTPVHQLNNSHLSSNITQPINQLHMDSTQSLHQRNSHPTTKPATGHHSNLNFRNAQTNYNIRRGPAHTKRTYPSSYPESVSRIHGQNKRDDCLYSSTKSLNSKPDINNHSVDNNVVLQSSETKFIENIVVPSNETKIIDNVVLPSNETKFIDIQCSDPFLDKGMTELDIQEISSDCNFPKVHSVRSRGNGGVLIGWNSKFDSYVKTLNDGNERIIAVEINCSPKSICLINCYLPTSGYTDTAVKYQDSLDLLEIIIHKYCESHQIILAGDMNATLLLSRRNDSDRRFRSFIDKHKLETLTNIGITPTYQHGIGSSQIDYIFSHSDDIILEVEICQQHPTNTSSHIPVVGKIKTILSLTQAKTDKPPERRRYLWNNCDIELYQSTLSNSQLPIIERPDQIKTFVDQLNDNILAAAKKAVPSRKI</sequence>
<dbReference type="InterPro" id="IPR036691">
    <property type="entry name" value="Endo/exonu/phosph_ase_sf"/>
</dbReference>
<dbReference type="AlphaFoldDB" id="A0A6J8CA25"/>
<reference evidence="3 4" key="1">
    <citation type="submission" date="2020-06" db="EMBL/GenBank/DDBJ databases">
        <authorList>
            <person name="Li R."/>
            <person name="Bekaert M."/>
        </authorList>
    </citation>
    <scope>NUCLEOTIDE SEQUENCE [LARGE SCALE GENOMIC DNA]</scope>
    <source>
        <strain evidence="4">wild</strain>
    </source>
</reference>
<feature type="region of interest" description="Disordered" evidence="1">
    <location>
        <begin position="185"/>
        <end position="210"/>
    </location>
</feature>
<evidence type="ECO:0000313" key="4">
    <source>
        <dbReference type="Proteomes" id="UP000507470"/>
    </source>
</evidence>
<dbReference type="CDD" id="cd15517">
    <property type="entry name" value="PHD_TCF19_like"/>
    <property type="match status" value="1"/>
</dbReference>
<dbReference type="InterPro" id="IPR011011">
    <property type="entry name" value="Znf_FYVE_PHD"/>
</dbReference>
<dbReference type="GO" id="GO:0003824">
    <property type="term" value="F:catalytic activity"/>
    <property type="evidence" value="ECO:0007669"/>
    <property type="project" value="InterPro"/>
</dbReference>
<feature type="domain" description="Endonuclease/exonuclease/phosphatase" evidence="2">
    <location>
        <begin position="385"/>
        <end position="506"/>
    </location>
</feature>
<evidence type="ECO:0000259" key="2">
    <source>
        <dbReference type="Pfam" id="PF14529"/>
    </source>
</evidence>
<evidence type="ECO:0000313" key="3">
    <source>
        <dbReference type="EMBL" id="CAC5392452.1"/>
    </source>
</evidence>
<dbReference type="SUPFAM" id="SSF56219">
    <property type="entry name" value="DNase I-like"/>
    <property type="match status" value="1"/>
</dbReference>
<dbReference type="InterPro" id="IPR005135">
    <property type="entry name" value="Endo/exonuclease/phosphatase"/>
</dbReference>